<dbReference type="RefSeq" id="WP_327194406.1">
    <property type="nucleotide sequence ID" value="NZ_JALHLF010000043.1"/>
</dbReference>
<dbReference type="EMBL" id="JALHLF010000043">
    <property type="protein sequence ID" value="MCJ2183382.1"/>
    <property type="molecule type" value="Genomic_DNA"/>
</dbReference>
<protein>
    <submittedName>
        <fullName evidence="1">Efflux RND transporter periplasmic adaptor subunit</fullName>
    </submittedName>
</protein>
<proteinExistence type="predicted"/>
<dbReference type="Gene3D" id="2.40.30.170">
    <property type="match status" value="1"/>
</dbReference>
<evidence type="ECO:0000313" key="2">
    <source>
        <dbReference type="Proteomes" id="UP001162881"/>
    </source>
</evidence>
<name>A0ABT0BEA4_9SPHN</name>
<dbReference type="Gene3D" id="2.40.420.20">
    <property type="match status" value="1"/>
</dbReference>
<organism evidence="1 2">
    <name type="scientific">Novosphingobium organovorum</name>
    <dbReference type="NCBI Taxonomy" id="2930092"/>
    <lineage>
        <taxon>Bacteria</taxon>
        <taxon>Pseudomonadati</taxon>
        <taxon>Pseudomonadota</taxon>
        <taxon>Alphaproteobacteria</taxon>
        <taxon>Sphingomonadales</taxon>
        <taxon>Sphingomonadaceae</taxon>
        <taxon>Novosphingobium</taxon>
    </lineage>
</organism>
<comment type="caution">
    <text evidence="1">The sequence shown here is derived from an EMBL/GenBank/DDBJ whole genome shotgun (WGS) entry which is preliminary data.</text>
</comment>
<reference evidence="1" key="1">
    <citation type="submission" date="2022-03" db="EMBL/GenBank/DDBJ databases">
        <title>Identification of a novel bacterium isolated from mangrove sediments.</title>
        <authorList>
            <person name="Pan X."/>
        </authorList>
    </citation>
    <scope>NUCLEOTIDE SEQUENCE</scope>
    <source>
        <strain evidence="1">B1949</strain>
    </source>
</reference>
<dbReference type="PANTHER" id="PTHR30469">
    <property type="entry name" value="MULTIDRUG RESISTANCE PROTEIN MDTA"/>
    <property type="match status" value="1"/>
</dbReference>
<evidence type="ECO:0000313" key="1">
    <source>
        <dbReference type="EMBL" id="MCJ2183382.1"/>
    </source>
</evidence>
<dbReference type="SUPFAM" id="SSF111369">
    <property type="entry name" value="HlyD-like secretion proteins"/>
    <property type="match status" value="1"/>
</dbReference>
<keyword evidence="2" id="KW-1185">Reference proteome</keyword>
<sequence length="213" mass="22718">DAAAAQDRAEAAALRVSAEEQRAQGRIIRAPFAGTVVVHELTRGQGVVEGMALFTLARAGTPLTISVPLASRAAMSLAPGTKADIRFETLPDVEQGARLAGIETRNGQRLARFVLENPAPQIAPGLAGRVEVTLRERRDVLLVPDPALEFRPDAVPAGNRRDSVYRLDAKGNPQRVFVTAGGSDGGKTEVFSKELHAGENVIIGWREAPTDQK</sequence>
<dbReference type="Proteomes" id="UP001162881">
    <property type="component" value="Unassembled WGS sequence"/>
</dbReference>
<accession>A0ABT0BEA4</accession>
<gene>
    <name evidence="1" type="ORF">MTR62_11870</name>
</gene>
<feature type="non-terminal residue" evidence="1">
    <location>
        <position position="1"/>
    </location>
</feature>